<protein>
    <submittedName>
        <fullName evidence="1">Uncharacterized protein</fullName>
    </submittedName>
</protein>
<evidence type="ECO:0000313" key="1">
    <source>
        <dbReference type="EMBL" id="CAE0828305.1"/>
    </source>
</evidence>
<dbReference type="EMBL" id="HBJA01114994">
    <property type="protein sequence ID" value="CAE0828305.1"/>
    <property type="molecule type" value="Transcribed_RNA"/>
</dbReference>
<dbReference type="AlphaFoldDB" id="A0A7S4G835"/>
<accession>A0A7S4G835</accession>
<gene>
    <name evidence="1" type="ORF">EGYM00163_LOCUS39574</name>
</gene>
<reference evidence="1" key="1">
    <citation type="submission" date="2021-01" db="EMBL/GenBank/DDBJ databases">
        <authorList>
            <person name="Corre E."/>
            <person name="Pelletier E."/>
            <person name="Niang G."/>
            <person name="Scheremetjew M."/>
            <person name="Finn R."/>
            <person name="Kale V."/>
            <person name="Holt S."/>
            <person name="Cochrane G."/>
            <person name="Meng A."/>
            <person name="Brown T."/>
            <person name="Cohen L."/>
        </authorList>
    </citation>
    <scope>NUCLEOTIDE SEQUENCE</scope>
    <source>
        <strain evidence="1">CCMP1594</strain>
    </source>
</reference>
<sequence length="105" mass="11562">MADVGWLGFLRSRRSGPCSVMGFGAPIVWLEYNRMYWLWIGFGCWSRIGFVCCAAHLSCLKGCGVLIPKCPMDRAFVSVGRVYTTASGQQRVLVSQTFGAFGVVL</sequence>
<organism evidence="1">
    <name type="scientific">Eutreptiella gymnastica</name>
    <dbReference type="NCBI Taxonomy" id="73025"/>
    <lineage>
        <taxon>Eukaryota</taxon>
        <taxon>Discoba</taxon>
        <taxon>Euglenozoa</taxon>
        <taxon>Euglenida</taxon>
        <taxon>Spirocuta</taxon>
        <taxon>Euglenophyceae</taxon>
        <taxon>Eutreptiales</taxon>
        <taxon>Eutreptiaceae</taxon>
        <taxon>Eutreptiella</taxon>
    </lineage>
</organism>
<proteinExistence type="predicted"/>
<name>A0A7S4G835_9EUGL</name>